<dbReference type="Proteomes" id="UP001295423">
    <property type="component" value="Unassembled WGS sequence"/>
</dbReference>
<feature type="region of interest" description="Disordered" evidence="1">
    <location>
        <begin position="1"/>
        <end position="21"/>
    </location>
</feature>
<reference evidence="2" key="1">
    <citation type="submission" date="2023-08" db="EMBL/GenBank/DDBJ databases">
        <authorList>
            <person name="Audoor S."/>
            <person name="Bilcke G."/>
        </authorList>
    </citation>
    <scope>NUCLEOTIDE SEQUENCE</scope>
</reference>
<proteinExistence type="predicted"/>
<comment type="caution">
    <text evidence="2">The sequence shown here is derived from an EMBL/GenBank/DDBJ whole genome shotgun (WGS) entry which is preliminary data.</text>
</comment>
<gene>
    <name evidence="2" type="ORF">CYCCA115_LOCUS18588</name>
</gene>
<dbReference type="AlphaFoldDB" id="A0AAD2PWI1"/>
<keyword evidence="3" id="KW-1185">Reference proteome</keyword>
<evidence type="ECO:0000313" key="2">
    <source>
        <dbReference type="EMBL" id="CAJ1960172.1"/>
    </source>
</evidence>
<name>A0AAD2PWI1_9STRA</name>
<sequence length="119" mass="13919">MANAPLTPEPSPRTKDDDVLILQMDRERRQRREDFKRNVPWTHAYPEEISAPILLDEDCQGAKRQCLRDETKRNIPYRSSVSFFNLQPRNLYATFQDCHSPKLGTDYDMREPPVPVSPC</sequence>
<evidence type="ECO:0000256" key="1">
    <source>
        <dbReference type="SAM" id="MobiDB-lite"/>
    </source>
</evidence>
<evidence type="ECO:0000313" key="3">
    <source>
        <dbReference type="Proteomes" id="UP001295423"/>
    </source>
</evidence>
<protein>
    <submittedName>
        <fullName evidence="2">Uncharacterized protein</fullName>
    </submittedName>
</protein>
<dbReference type="EMBL" id="CAKOGP040002047">
    <property type="protein sequence ID" value="CAJ1960172.1"/>
    <property type="molecule type" value="Genomic_DNA"/>
</dbReference>
<feature type="compositionally biased region" description="Basic and acidic residues" evidence="1">
    <location>
        <begin position="12"/>
        <end position="21"/>
    </location>
</feature>
<organism evidence="2 3">
    <name type="scientific">Cylindrotheca closterium</name>
    <dbReference type="NCBI Taxonomy" id="2856"/>
    <lineage>
        <taxon>Eukaryota</taxon>
        <taxon>Sar</taxon>
        <taxon>Stramenopiles</taxon>
        <taxon>Ochrophyta</taxon>
        <taxon>Bacillariophyta</taxon>
        <taxon>Bacillariophyceae</taxon>
        <taxon>Bacillariophycidae</taxon>
        <taxon>Bacillariales</taxon>
        <taxon>Bacillariaceae</taxon>
        <taxon>Cylindrotheca</taxon>
    </lineage>
</organism>
<accession>A0AAD2PWI1</accession>